<gene>
    <name evidence="3" type="ordered locus">VIT_13s0019g02860</name>
</gene>
<dbReference type="Pfam" id="PF00201">
    <property type="entry name" value="UDPGT"/>
    <property type="match status" value="1"/>
</dbReference>
<dbReference type="EMBL" id="FN595998">
    <property type="protein sequence ID" value="CCB56273.1"/>
    <property type="molecule type" value="Genomic_DNA"/>
</dbReference>
<accession>F6HNQ4</accession>
<dbReference type="PANTHER" id="PTHR11926:SF1464">
    <property type="entry name" value="UDP-GLYCOSYLTRANSFERASE 76B1-LIKE"/>
    <property type="match status" value="1"/>
</dbReference>
<dbReference type="FunFam" id="3.40.50.2000:FF:000040">
    <property type="entry name" value="UDP-glycosyltransferase 76C1"/>
    <property type="match status" value="1"/>
</dbReference>
<proteinExistence type="inferred from homology"/>
<organism evidence="3 4">
    <name type="scientific">Vitis vinifera</name>
    <name type="common">Grape</name>
    <dbReference type="NCBI Taxonomy" id="29760"/>
    <lineage>
        <taxon>Eukaryota</taxon>
        <taxon>Viridiplantae</taxon>
        <taxon>Streptophyta</taxon>
        <taxon>Embryophyta</taxon>
        <taxon>Tracheophyta</taxon>
        <taxon>Spermatophyta</taxon>
        <taxon>Magnoliopsida</taxon>
        <taxon>eudicotyledons</taxon>
        <taxon>Gunneridae</taxon>
        <taxon>Pentapetalae</taxon>
        <taxon>rosids</taxon>
        <taxon>Vitales</taxon>
        <taxon>Vitaceae</taxon>
        <taxon>Viteae</taxon>
        <taxon>Vitis</taxon>
    </lineage>
</organism>
<dbReference type="GO" id="GO:0080043">
    <property type="term" value="F:quercetin 3-O-glucosyltransferase activity"/>
    <property type="evidence" value="ECO:0000318"/>
    <property type="project" value="GO_Central"/>
</dbReference>
<sequence length="815" mass="90996">MENSRGTRLQQSKGRRLVLFPLPLKGHLNPMLELANILHSKGFSITIIHTHFNAPNSDDYPHFTFHPISDGLSEGEASTGDILHLLLLLTVNCVEPFRDCLARLLSNVSEEPVACLVADAIWHFSRLVADSLKLPTIVLRTSSASSFLVFGAFPLLREKGYLPIQDSRLEEPLQEFPPLRIKDIPAINTCELEAFYQLVAAMVNESKASSGIIWNSFEDLEQSALATIHQDFHIPIFPIGPFHKYSPTSTTLSIQDHSSIAWLDTQAPNSVVYVSFGSIAGLDETDFIEMAWGLANSKQPFLWVVRPGFIRGSEWLEPLPSGFLETIGGRGHIVKWAPQHEVLAHPAVGAFCTHSGWNSTLESISEGVPMICLPCFSDQKVNARYVSQVWRVGVQLENGLKRGEIEGAIRRLMVEKSGQEIRDRCISLKEKANLCLKQGGSSYQALEDLISYISSFFFHLHAPEKGRLLIFPDHGFMVSLRSFSITIIHTHFNSPNPANYPLFTFHSIPDGLSKTEASTADVIALLSLLNINCVAPFRDCLSQLLSNPSEEPIACLITDAVWHFTQAVANSLKLPRMVLRTSSVSSFLAVAAMPYLQKSGYLPIKVIARLPDDKRDAIIEMGFGGLLHLACRELRYELCSWIISNYDTAYHQLNMATGVVVLVTTQDVGNIMGIPCSGEEIVVHTRRGTSNRTYTISLLEQNLENLAIGDDFRKTFLIFACATLLAPNSKLEGIHDLWDTIWDGDVGVQKNWSKFVLHYIEDGIREYQKNQPTYIRGCRIFLQEKMHVYRLQMVVTLLLNEANNVRGNIIQACGL</sequence>
<dbReference type="Proteomes" id="UP000009183">
    <property type="component" value="Chromosome 13"/>
</dbReference>
<dbReference type="GO" id="GO:0005737">
    <property type="term" value="C:cytoplasm"/>
    <property type="evidence" value="ECO:0000318"/>
    <property type="project" value="GO_Central"/>
</dbReference>
<dbReference type="GO" id="GO:0080044">
    <property type="term" value="F:quercetin 7-O-glucosyltransferase activity"/>
    <property type="evidence" value="ECO:0000318"/>
    <property type="project" value="GO_Central"/>
</dbReference>
<evidence type="ECO:0000256" key="2">
    <source>
        <dbReference type="ARBA" id="ARBA00022679"/>
    </source>
</evidence>
<dbReference type="PaxDb" id="29760-VIT_13s0019g02860.t01"/>
<comment type="similarity">
    <text evidence="1">Belongs to the UDP-glycosyltransferase family.</text>
</comment>
<keyword evidence="4" id="KW-1185">Reference proteome</keyword>
<evidence type="ECO:0000313" key="3">
    <source>
        <dbReference type="EMBL" id="CCB56273.1"/>
    </source>
</evidence>
<dbReference type="eggNOG" id="KOG1192">
    <property type="taxonomic scope" value="Eukaryota"/>
</dbReference>
<dbReference type="PANTHER" id="PTHR11926">
    <property type="entry name" value="GLUCOSYL/GLUCURONOSYL TRANSFERASES"/>
    <property type="match status" value="1"/>
</dbReference>
<reference evidence="4" key="1">
    <citation type="journal article" date="2007" name="Nature">
        <title>The grapevine genome sequence suggests ancestral hexaploidization in major angiosperm phyla.</title>
        <authorList>
            <consortium name="The French-Italian Public Consortium for Grapevine Genome Characterization."/>
            <person name="Jaillon O."/>
            <person name="Aury J.-M."/>
            <person name="Noel B."/>
            <person name="Policriti A."/>
            <person name="Clepet C."/>
            <person name="Casagrande A."/>
            <person name="Choisne N."/>
            <person name="Aubourg S."/>
            <person name="Vitulo N."/>
            <person name="Jubin C."/>
            <person name="Vezzi A."/>
            <person name="Legeai F."/>
            <person name="Hugueney P."/>
            <person name="Dasilva C."/>
            <person name="Horner D."/>
            <person name="Mica E."/>
            <person name="Jublot D."/>
            <person name="Poulain J."/>
            <person name="Bruyere C."/>
            <person name="Billault A."/>
            <person name="Segurens B."/>
            <person name="Gouyvenoux M."/>
            <person name="Ugarte E."/>
            <person name="Cattonaro F."/>
            <person name="Anthouard V."/>
            <person name="Vico V."/>
            <person name="Del Fabbro C."/>
            <person name="Alaux M."/>
            <person name="Di Gaspero G."/>
            <person name="Dumas V."/>
            <person name="Felice N."/>
            <person name="Paillard S."/>
            <person name="Juman I."/>
            <person name="Moroldo M."/>
            <person name="Scalabrin S."/>
            <person name="Canaguier A."/>
            <person name="Le Clainche I."/>
            <person name="Malacrida G."/>
            <person name="Durand E."/>
            <person name="Pesole G."/>
            <person name="Laucou V."/>
            <person name="Chatelet P."/>
            <person name="Merdinoglu D."/>
            <person name="Delledonne M."/>
            <person name="Pezzotti M."/>
            <person name="Lecharny A."/>
            <person name="Scarpelli C."/>
            <person name="Artiguenave F."/>
            <person name="Pe M.E."/>
            <person name="Valle G."/>
            <person name="Morgante M."/>
            <person name="Caboche M."/>
            <person name="Adam-Blondon A.-F."/>
            <person name="Weissenbach J."/>
            <person name="Quetier F."/>
            <person name="Wincker P."/>
        </authorList>
    </citation>
    <scope>NUCLEOTIDE SEQUENCE [LARGE SCALE GENOMIC DNA]</scope>
    <source>
        <strain evidence="4">cv. Pinot noir / PN40024</strain>
    </source>
</reference>
<dbReference type="SMR" id="F6HNQ4"/>
<dbReference type="InterPro" id="IPR002213">
    <property type="entry name" value="UDP_glucos_trans"/>
</dbReference>
<dbReference type="FunCoup" id="F6HNQ4">
    <property type="interactions" value="150"/>
</dbReference>
<keyword evidence="2" id="KW-0808">Transferase</keyword>
<dbReference type="SUPFAM" id="SSF53756">
    <property type="entry name" value="UDP-Glycosyltransferase/glycogen phosphorylase"/>
    <property type="match status" value="2"/>
</dbReference>
<dbReference type="Gene3D" id="3.40.50.2000">
    <property type="entry name" value="Glycogen Phosphorylase B"/>
    <property type="match status" value="3"/>
</dbReference>
<dbReference type="AlphaFoldDB" id="F6HNQ4"/>
<dbReference type="ExpressionAtlas" id="F6HNQ4">
    <property type="expression patterns" value="baseline"/>
</dbReference>
<dbReference type="InParanoid" id="F6HNQ4"/>
<evidence type="ECO:0008006" key="5">
    <source>
        <dbReference type="Google" id="ProtNLM"/>
    </source>
</evidence>
<evidence type="ECO:0000313" key="4">
    <source>
        <dbReference type="Proteomes" id="UP000009183"/>
    </source>
</evidence>
<dbReference type="HOGENOM" id="CLU_346624_0_0_1"/>
<name>F6HNQ4_VITVI</name>
<evidence type="ECO:0000256" key="1">
    <source>
        <dbReference type="ARBA" id="ARBA00009995"/>
    </source>
</evidence>
<dbReference type="FunFam" id="3.40.50.2000:FF:000120">
    <property type="entry name" value="UDP-glycosyltransferase 76C1"/>
    <property type="match status" value="1"/>
</dbReference>
<protein>
    <recommendedName>
        <fullName evidence="5">UDP-glycosyltransferase 76F1</fullName>
    </recommendedName>
</protein>
<dbReference type="CDD" id="cd03784">
    <property type="entry name" value="GT1_Gtf-like"/>
    <property type="match status" value="1"/>
</dbReference>